<keyword evidence="2" id="KW-0456">Lyase</keyword>
<keyword evidence="1" id="KW-0210">Decarboxylase</keyword>
<dbReference type="SUPFAM" id="SSF52518">
    <property type="entry name" value="Thiamin diphosphate-binding fold (THDP-binding)"/>
    <property type="match status" value="1"/>
</dbReference>
<evidence type="ECO:0000256" key="2">
    <source>
        <dbReference type="ARBA" id="ARBA00023239"/>
    </source>
</evidence>
<dbReference type="InterPro" id="IPR011766">
    <property type="entry name" value="TPP_enzyme_TPP-bd"/>
</dbReference>
<dbReference type="Pfam" id="PF02775">
    <property type="entry name" value="TPP_enzyme_C"/>
    <property type="match status" value="1"/>
</dbReference>
<accession>A0A381RMW3</accession>
<gene>
    <name evidence="4" type="ORF">METZ01_LOCUS45448</name>
</gene>
<feature type="domain" description="Thiamine pyrophosphate enzyme TPP-binding" evidence="3">
    <location>
        <begin position="22"/>
        <end position="133"/>
    </location>
</feature>
<reference evidence="4" key="1">
    <citation type="submission" date="2018-05" db="EMBL/GenBank/DDBJ databases">
        <authorList>
            <person name="Lanie J.A."/>
            <person name="Ng W.-L."/>
            <person name="Kazmierczak K.M."/>
            <person name="Andrzejewski T.M."/>
            <person name="Davidsen T.M."/>
            <person name="Wayne K.J."/>
            <person name="Tettelin H."/>
            <person name="Glass J.I."/>
            <person name="Rusch D."/>
            <person name="Podicherti R."/>
            <person name="Tsui H.-C.T."/>
            <person name="Winkler M.E."/>
        </authorList>
    </citation>
    <scope>NUCLEOTIDE SEQUENCE</scope>
</reference>
<proteinExistence type="predicted"/>
<evidence type="ECO:0000256" key="1">
    <source>
        <dbReference type="ARBA" id="ARBA00022793"/>
    </source>
</evidence>
<dbReference type="PANTHER" id="PTHR42818:SF1">
    <property type="entry name" value="SULFOPYRUVATE DECARBOXYLASE"/>
    <property type="match status" value="1"/>
</dbReference>
<sequence length="179" mass="19205">MTQTKYWNEISEEPDLDIGISNGMSKASSIALGVALGKPETTVLCLDADGSLLMNLGSLATVAGMGPKNMFHFVFNNGIYAITGGQPVPAPGVKYAEVAKACGYASSYRFEDTETFDNTLPKILQSEGPVLIELIVKGEPQTDGVDQTWESNAGMPRQLRALRKRLTGKDDWGTGGPYI</sequence>
<name>A0A381RMW3_9ZZZZ</name>
<dbReference type="Gene3D" id="3.40.50.970">
    <property type="match status" value="1"/>
</dbReference>
<dbReference type="AlphaFoldDB" id="A0A381RMW3"/>
<dbReference type="InterPro" id="IPR051818">
    <property type="entry name" value="TPP_dependent_decarboxylase"/>
</dbReference>
<dbReference type="GO" id="GO:0030976">
    <property type="term" value="F:thiamine pyrophosphate binding"/>
    <property type="evidence" value="ECO:0007669"/>
    <property type="project" value="InterPro"/>
</dbReference>
<dbReference type="InterPro" id="IPR029061">
    <property type="entry name" value="THDP-binding"/>
</dbReference>
<dbReference type="PANTHER" id="PTHR42818">
    <property type="entry name" value="SULFOPYRUVATE DECARBOXYLASE SUBUNIT ALPHA"/>
    <property type="match status" value="1"/>
</dbReference>
<dbReference type="EMBL" id="UINC01002072">
    <property type="protein sequence ID" value="SUZ92594.1"/>
    <property type="molecule type" value="Genomic_DNA"/>
</dbReference>
<protein>
    <recommendedName>
        <fullName evidence="3">Thiamine pyrophosphate enzyme TPP-binding domain-containing protein</fullName>
    </recommendedName>
</protein>
<evidence type="ECO:0000313" key="4">
    <source>
        <dbReference type="EMBL" id="SUZ92594.1"/>
    </source>
</evidence>
<dbReference type="GO" id="GO:0016831">
    <property type="term" value="F:carboxy-lyase activity"/>
    <property type="evidence" value="ECO:0007669"/>
    <property type="project" value="UniProtKB-KW"/>
</dbReference>
<organism evidence="4">
    <name type="scientific">marine metagenome</name>
    <dbReference type="NCBI Taxonomy" id="408172"/>
    <lineage>
        <taxon>unclassified sequences</taxon>
        <taxon>metagenomes</taxon>
        <taxon>ecological metagenomes</taxon>
    </lineage>
</organism>
<evidence type="ECO:0000259" key="3">
    <source>
        <dbReference type="Pfam" id="PF02775"/>
    </source>
</evidence>